<feature type="region of interest" description="Disordered" evidence="1">
    <location>
        <begin position="195"/>
        <end position="235"/>
    </location>
</feature>
<dbReference type="AlphaFoldDB" id="A0A9P5V8E9"/>
<evidence type="ECO:0000256" key="2">
    <source>
        <dbReference type="SAM" id="Phobius"/>
    </source>
</evidence>
<feature type="compositionally biased region" description="Polar residues" evidence="1">
    <location>
        <begin position="220"/>
        <end position="229"/>
    </location>
</feature>
<sequence>MQTHSISSSRAPQETNYQLDDHSRASALVAPSPQHITDGYTAPSTYTADSPYRAPSVTRSPHVQATEYSPSVSHPQAYSPALSSNYIPPPSPTPSQLHVYPVPETQYQQNMYQDPYQQTYQQTYQQAYRRQPYPEPTLHSYPEPALIDTVDEKVDQALSVTKPVRNGRQKKIIWIGSIVILILIGALIGIVVSKNKNSDNNDGNSSDNSISGSGSSKSSTTPTPTISRNPVSSIPVTVPSTPVTVSSIPVTVSSAPVTVPTPTSDGGNGGSGTVNPSPPTLPPQYNCPTFFCGDWLWDCRGNVCAQDSDFRALHEYLE</sequence>
<proteinExistence type="predicted"/>
<feature type="transmembrane region" description="Helical" evidence="2">
    <location>
        <begin position="172"/>
        <end position="192"/>
    </location>
</feature>
<protein>
    <submittedName>
        <fullName evidence="3">Uncharacterized protein</fullName>
    </submittedName>
</protein>
<feature type="compositionally biased region" description="Polar residues" evidence="1">
    <location>
        <begin position="57"/>
        <end position="86"/>
    </location>
</feature>
<keyword evidence="4" id="KW-1185">Reference proteome</keyword>
<dbReference type="EMBL" id="JAAAUQ010000903">
    <property type="protein sequence ID" value="KAF9146578.1"/>
    <property type="molecule type" value="Genomic_DNA"/>
</dbReference>
<evidence type="ECO:0000256" key="1">
    <source>
        <dbReference type="SAM" id="MobiDB-lite"/>
    </source>
</evidence>
<keyword evidence="2" id="KW-0472">Membrane</keyword>
<gene>
    <name evidence="3" type="ORF">BG015_011561</name>
</gene>
<comment type="caution">
    <text evidence="3">The sequence shown here is derived from an EMBL/GenBank/DDBJ whole genome shotgun (WGS) entry which is preliminary data.</text>
</comment>
<name>A0A9P5V8E9_9FUNG</name>
<keyword evidence="2" id="KW-1133">Transmembrane helix</keyword>
<evidence type="ECO:0000313" key="3">
    <source>
        <dbReference type="EMBL" id="KAF9146578.1"/>
    </source>
</evidence>
<feature type="region of interest" description="Disordered" evidence="1">
    <location>
        <begin position="254"/>
        <end position="277"/>
    </location>
</feature>
<accession>A0A9P5V8E9</accession>
<dbReference type="Proteomes" id="UP000748756">
    <property type="component" value="Unassembled WGS sequence"/>
</dbReference>
<feature type="compositionally biased region" description="Polar residues" evidence="1">
    <location>
        <begin position="1"/>
        <end position="18"/>
    </location>
</feature>
<organism evidence="3 4">
    <name type="scientific">Linnemannia schmuckeri</name>
    <dbReference type="NCBI Taxonomy" id="64567"/>
    <lineage>
        <taxon>Eukaryota</taxon>
        <taxon>Fungi</taxon>
        <taxon>Fungi incertae sedis</taxon>
        <taxon>Mucoromycota</taxon>
        <taxon>Mortierellomycotina</taxon>
        <taxon>Mortierellomycetes</taxon>
        <taxon>Mortierellales</taxon>
        <taxon>Mortierellaceae</taxon>
        <taxon>Linnemannia</taxon>
    </lineage>
</organism>
<feature type="compositionally biased region" description="Low complexity" evidence="1">
    <location>
        <begin position="254"/>
        <end position="264"/>
    </location>
</feature>
<reference evidence="3" key="1">
    <citation type="journal article" date="2020" name="Fungal Divers.">
        <title>Resolving the Mortierellaceae phylogeny through synthesis of multi-gene phylogenetics and phylogenomics.</title>
        <authorList>
            <person name="Vandepol N."/>
            <person name="Liber J."/>
            <person name="Desiro A."/>
            <person name="Na H."/>
            <person name="Kennedy M."/>
            <person name="Barry K."/>
            <person name="Grigoriev I.V."/>
            <person name="Miller A.N."/>
            <person name="O'Donnell K."/>
            <person name="Stajich J.E."/>
            <person name="Bonito G."/>
        </authorList>
    </citation>
    <scope>NUCLEOTIDE SEQUENCE</scope>
    <source>
        <strain evidence="3">NRRL 6426</strain>
    </source>
</reference>
<feature type="region of interest" description="Disordered" evidence="1">
    <location>
        <begin position="1"/>
        <end position="98"/>
    </location>
</feature>
<evidence type="ECO:0000313" key="4">
    <source>
        <dbReference type="Proteomes" id="UP000748756"/>
    </source>
</evidence>
<dbReference type="OrthoDB" id="2439289at2759"/>
<feature type="compositionally biased region" description="Low complexity" evidence="1">
    <location>
        <begin position="195"/>
        <end position="219"/>
    </location>
</feature>
<keyword evidence="2" id="KW-0812">Transmembrane</keyword>